<dbReference type="EMBL" id="VJMJ01000037">
    <property type="protein sequence ID" value="KAF0741389.1"/>
    <property type="molecule type" value="Genomic_DNA"/>
</dbReference>
<reference evidence="2 3" key="1">
    <citation type="submission" date="2019-07" db="EMBL/GenBank/DDBJ databases">
        <title>Genomics analysis of Aphanomyces spp. identifies a new class of oomycete effector associated with host adaptation.</title>
        <authorList>
            <person name="Gaulin E."/>
        </authorList>
    </citation>
    <scope>NUCLEOTIDE SEQUENCE [LARGE SCALE GENOMIC DNA]</scope>
    <source>
        <strain evidence="2 3">ATCC 201684</strain>
    </source>
</reference>
<keyword evidence="3" id="KW-1185">Reference proteome</keyword>
<dbReference type="SUPFAM" id="SSF56019">
    <property type="entry name" value="The spindle assembly checkpoint protein mad2"/>
    <property type="match status" value="1"/>
</dbReference>
<comment type="caution">
    <text evidence="2">The sequence shown here is derived from an EMBL/GenBank/DDBJ whole genome shotgun (WGS) entry which is preliminary data.</text>
</comment>
<dbReference type="Pfam" id="PF02301">
    <property type="entry name" value="HORMA"/>
    <property type="match status" value="1"/>
</dbReference>
<dbReference type="InterPro" id="IPR036570">
    <property type="entry name" value="HORMA_dom_sf"/>
</dbReference>
<sequence>MIRNDCRIAFVRKWNMDATKLNQIALLVRATISHYCVKRRVNGLPRECFEDRVVGGLETQVLKRTTLEEASLALRLHNARHIMLEFGVTECLERDCLRRLTFCIYEASSNVLVEVLTLEFITEAGKDTDIHERYLALVRTMSLMMETLAPLPSESTFQVDVALHSNRVPYAWWEPPYLGGSRPSGPVPHGSADSISMGSIWLDKRGYRVSLQVFSRDPPSTCAAIAFDPVFRQESKESWYAVVKELVERTQKPVLLFVKRSFPTLDHATAQWCFRQLVAEQIIRRHGRGRRYQMAPTSIPMADTTSKQAMGQAIHGLYNSSTALKPTARRRSQAINSVIQTTSMVDCEQYTVALSS</sequence>
<evidence type="ECO:0000313" key="3">
    <source>
        <dbReference type="Proteomes" id="UP000481153"/>
    </source>
</evidence>
<gene>
    <name evidence="2" type="ORF">Ae201684_003497</name>
</gene>
<dbReference type="Gene3D" id="3.30.900.10">
    <property type="entry name" value="HORMA domain"/>
    <property type="match status" value="1"/>
</dbReference>
<proteinExistence type="predicted"/>
<organism evidence="2 3">
    <name type="scientific">Aphanomyces euteiches</name>
    <dbReference type="NCBI Taxonomy" id="100861"/>
    <lineage>
        <taxon>Eukaryota</taxon>
        <taxon>Sar</taxon>
        <taxon>Stramenopiles</taxon>
        <taxon>Oomycota</taxon>
        <taxon>Saprolegniomycetes</taxon>
        <taxon>Saprolegniales</taxon>
        <taxon>Verrucalvaceae</taxon>
        <taxon>Aphanomyces</taxon>
    </lineage>
</organism>
<dbReference type="Proteomes" id="UP000481153">
    <property type="component" value="Unassembled WGS sequence"/>
</dbReference>
<dbReference type="InterPro" id="IPR003511">
    <property type="entry name" value="HORMA_dom"/>
</dbReference>
<dbReference type="VEuPathDB" id="FungiDB:AeMF1_004138"/>
<evidence type="ECO:0000313" key="2">
    <source>
        <dbReference type="EMBL" id="KAF0741389.1"/>
    </source>
</evidence>
<name>A0A6G0XME2_9STRA</name>
<dbReference type="AlphaFoldDB" id="A0A6G0XME2"/>
<evidence type="ECO:0000259" key="1">
    <source>
        <dbReference type="Pfam" id="PF02301"/>
    </source>
</evidence>
<feature type="domain" description="HORMA" evidence="1">
    <location>
        <begin position="43"/>
        <end position="178"/>
    </location>
</feature>
<protein>
    <recommendedName>
        <fullName evidence="1">HORMA domain-containing protein</fullName>
    </recommendedName>
</protein>
<accession>A0A6G0XME2</accession>